<feature type="compositionally biased region" description="Low complexity" evidence="1">
    <location>
        <begin position="41"/>
        <end position="52"/>
    </location>
</feature>
<evidence type="ECO:0000313" key="3">
    <source>
        <dbReference type="Proteomes" id="UP000007809"/>
    </source>
</evidence>
<proteinExistence type="predicted"/>
<dbReference type="EMBL" id="CP002593">
    <property type="protein sequence ID" value="AEA24339.1"/>
    <property type="molecule type" value="Genomic_DNA"/>
</dbReference>
<dbReference type="AlphaFoldDB" id="F4CJA0"/>
<dbReference type="Proteomes" id="UP000007809">
    <property type="component" value="Chromosome"/>
</dbReference>
<evidence type="ECO:0000313" key="2">
    <source>
        <dbReference type="EMBL" id="AEA24339.1"/>
    </source>
</evidence>
<keyword evidence="3" id="KW-1185">Reference proteome</keyword>
<dbReference type="KEGG" id="pdx:Psed_2114"/>
<evidence type="ECO:0000256" key="1">
    <source>
        <dbReference type="SAM" id="MobiDB-lite"/>
    </source>
</evidence>
<reference evidence="2 3" key="1">
    <citation type="journal article" date="2011" name="J. Bacteriol.">
        <title>Genome sequence of the 1,4-dioxane-degrading Pseudonocardia dioxanivorans strain CB1190.</title>
        <authorList>
            <person name="Sales C.M."/>
            <person name="Mahendra S."/>
            <person name="Grostern A."/>
            <person name="Parales R.E."/>
            <person name="Goodwin L.A."/>
            <person name="Woyke T."/>
            <person name="Nolan M."/>
            <person name="Lapidus A."/>
            <person name="Chertkov O."/>
            <person name="Ovchinnikova G."/>
            <person name="Sczyrba A."/>
            <person name="Alvarez-Cohen L."/>
        </authorList>
    </citation>
    <scope>NUCLEOTIDE SEQUENCE [LARGE SCALE GENOMIC DNA]</scope>
    <source>
        <strain evidence="3">ATCC 55486 / DSM 44775 / JCM 13855 / CB1190</strain>
    </source>
</reference>
<organism evidence="2 3">
    <name type="scientific">Pseudonocardia dioxanivorans (strain ATCC 55486 / DSM 44775 / JCM 13855 / CB1190)</name>
    <dbReference type="NCBI Taxonomy" id="675635"/>
    <lineage>
        <taxon>Bacteria</taxon>
        <taxon>Bacillati</taxon>
        <taxon>Actinomycetota</taxon>
        <taxon>Actinomycetes</taxon>
        <taxon>Pseudonocardiales</taxon>
        <taxon>Pseudonocardiaceae</taxon>
        <taxon>Pseudonocardia</taxon>
    </lineage>
</organism>
<protein>
    <submittedName>
        <fullName evidence="2">Uncharacterized protein</fullName>
    </submittedName>
</protein>
<name>F4CJA0_PSEUX</name>
<accession>F4CJA0</accession>
<feature type="compositionally biased region" description="Basic and acidic residues" evidence="1">
    <location>
        <begin position="1"/>
        <end position="19"/>
    </location>
</feature>
<feature type="region of interest" description="Disordered" evidence="1">
    <location>
        <begin position="1"/>
        <end position="61"/>
    </location>
</feature>
<sequence>MRDMWEKSVTDSDHARPPDRSAAGVSSTLDGAIDGADDAAFDGAFDGASDGAFDGERRRTR</sequence>
<dbReference type="HOGENOM" id="CLU_2919424_0_0_11"/>
<dbReference type="STRING" id="675635.Psed_2114"/>
<gene>
    <name evidence="2" type="ordered locus">Psed_2114</name>
</gene>